<sequence length="70" mass="8068">MPDDPPPPAARRFRVRAERRPAIATLYGEDFATAELAYARWHRAGDYYRPAEGGQERILFPDEIEEARHA</sequence>
<dbReference type="STRING" id="89524.SAMN05444370_11549"/>
<dbReference type="Proteomes" id="UP000198703">
    <property type="component" value="Unassembled WGS sequence"/>
</dbReference>
<keyword evidence="2" id="KW-1185">Reference proteome</keyword>
<protein>
    <submittedName>
        <fullName evidence="1">Uncharacterized protein</fullName>
    </submittedName>
</protein>
<evidence type="ECO:0000313" key="1">
    <source>
        <dbReference type="EMBL" id="SEA87422.1"/>
    </source>
</evidence>
<name>A0A1H4ET45_9RHOB</name>
<organism evidence="1 2">
    <name type="scientific">Rubrimonas cliftonensis</name>
    <dbReference type="NCBI Taxonomy" id="89524"/>
    <lineage>
        <taxon>Bacteria</taxon>
        <taxon>Pseudomonadati</taxon>
        <taxon>Pseudomonadota</taxon>
        <taxon>Alphaproteobacteria</taxon>
        <taxon>Rhodobacterales</taxon>
        <taxon>Paracoccaceae</taxon>
        <taxon>Rubrimonas</taxon>
    </lineage>
</organism>
<dbReference type="RefSeq" id="WP_093255426.1">
    <property type="nucleotide sequence ID" value="NZ_FNQM01000015.1"/>
</dbReference>
<reference evidence="1 2" key="1">
    <citation type="submission" date="2016-10" db="EMBL/GenBank/DDBJ databases">
        <authorList>
            <person name="de Groot N.N."/>
        </authorList>
    </citation>
    <scope>NUCLEOTIDE SEQUENCE [LARGE SCALE GENOMIC DNA]</scope>
    <source>
        <strain evidence="1 2">DSM 15345</strain>
    </source>
</reference>
<proteinExistence type="predicted"/>
<dbReference type="EMBL" id="FNQM01000015">
    <property type="protein sequence ID" value="SEA87422.1"/>
    <property type="molecule type" value="Genomic_DNA"/>
</dbReference>
<dbReference type="AlphaFoldDB" id="A0A1H4ET45"/>
<accession>A0A1H4ET45</accession>
<evidence type="ECO:0000313" key="2">
    <source>
        <dbReference type="Proteomes" id="UP000198703"/>
    </source>
</evidence>
<gene>
    <name evidence="1" type="ORF">SAMN05444370_11549</name>
</gene>